<dbReference type="Gene3D" id="3.40.80.10">
    <property type="entry name" value="Peptidoglycan recognition protein-like"/>
    <property type="match status" value="1"/>
</dbReference>
<dbReference type="HOGENOM" id="CLU_037559_3_2_1"/>
<keyword evidence="2" id="KW-0399">Innate immunity</keyword>
<evidence type="ECO:0000313" key="6">
    <source>
        <dbReference type="EMBL" id="EEC05089.1"/>
    </source>
</evidence>
<reference evidence="7" key="2">
    <citation type="submission" date="2020-05" db="UniProtKB">
        <authorList>
            <consortium name="EnsemblMetazoa"/>
        </authorList>
    </citation>
    <scope>IDENTIFICATION</scope>
    <source>
        <strain evidence="7">wikel</strain>
    </source>
</reference>
<dbReference type="EMBL" id="ABJB010191839">
    <property type="status" value="NOT_ANNOTATED_CDS"/>
    <property type="molecule type" value="Genomic_DNA"/>
</dbReference>
<dbReference type="AlphaFoldDB" id="B7PER7"/>
<dbReference type="Pfam" id="PF01510">
    <property type="entry name" value="Amidase_2"/>
    <property type="match status" value="1"/>
</dbReference>
<dbReference type="PaxDb" id="6945-B7PER7"/>
<dbReference type="GO" id="GO:0009253">
    <property type="term" value="P:peptidoglycan catabolic process"/>
    <property type="evidence" value="ECO:0007669"/>
    <property type="project" value="InterPro"/>
</dbReference>
<keyword evidence="6" id="KW-0378">Hydrolase</keyword>
<evidence type="ECO:0000256" key="2">
    <source>
        <dbReference type="ARBA" id="ARBA00022588"/>
    </source>
</evidence>
<evidence type="ECO:0000259" key="4">
    <source>
        <dbReference type="SMART" id="SM00644"/>
    </source>
</evidence>
<dbReference type="SMART" id="SM00701">
    <property type="entry name" value="PGRP"/>
    <property type="match status" value="1"/>
</dbReference>
<feature type="non-terminal residue" evidence="6">
    <location>
        <position position="199"/>
    </location>
</feature>
<dbReference type="STRING" id="6945.B7PER7"/>
<evidence type="ECO:0000259" key="5">
    <source>
        <dbReference type="SMART" id="SM00701"/>
    </source>
</evidence>
<dbReference type="VEuPathDB" id="VectorBase:ISCP_007214"/>
<dbReference type="PANTHER" id="PTHR11022:SF41">
    <property type="entry name" value="PEPTIDOGLYCAN-RECOGNITION PROTEIN LC-RELATED"/>
    <property type="match status" value="1"/>
</dbReference>
<dbReference type="SUPFAM" id="SSF55846">
    <property type="entry name" value="N-acetylmuramoyl-L-alanine amidase-like"/>
    <property type="match status" value="1"/>
</dbReference>
<feature type="domain" description="N-acetylmuramoyl-L-alanine amidase" evidence="4">
    <location>
        <begin position="46"/>
        <end position="183"/>
    </location>
</feature>
<dbReference type="InterPro" id="IPR006619">
    <property type="entry name" value="PGRP_domain_met/bac"/>
</dbReference>
<dbReference type="GO" id="GO:0008745">
    <property type="term" value="F:N-acetylmuramoyl-L-alanine amidase activity"/>
    <property type="evidence" value="ECO:0007669"/>
    <property type="project" value="UniProtKB-EC"/>
</dbReference>
<dbReference type="VEuPathDB" id="VectorBase:ISCW004389"/>
<protein>
    <submittedName>
        <fullName evidence="6 7">Peptidoglycan recognition protein, putative</fullName>
        <ecNumber evidence="6">3.5.1.28</ecNumber>
    </submittedName>
</protein>
<dbReference type="GO" id="GO:0008270">
    <property type="term" value="F:zinc ion binding"/>
    <property type="evidence" value="ECO:0007669"/>
    <property type="project" value="InterPro"/>
</dbReference>
<dbReference type="EC" id="3.5.1.28" evidence="6"/>
<feature type="domain" description="Peptidoglycan recognition protein family" evidence="5">
    <location>
        <begin position="33"/>
        <end position="177"/>
    </location>
</feature>
<keyword evidence="3" id="KW-0391">Immunity</keyword>
<keyword evidence="8" id="KW-1185">Reference proteome</keyword>
<gene>
    <name evidence="6" type="ORF">IscW_ISCW004389</name>
</gene>
<dbReference type="EMBL" id="DS697694">
    <property type="protein sequence ID" value="EEC05089.1"/>
    <property type="molecule type" value="Genomic_DNA"/>
</dbReference>
<name>B7PER7_IXOSC</name>
<evidence type="ECO:0000313" key="7">
    <source>
        <dbReference type="EnsemblMetazoa" id="ISCW004389-PA"/>
    </source>
</evidence>
<reference evidence="6 8" key="1">
    <citation type="submission" date="2008-03" db="EMBL/GenBank/DDBJ databases">
        <title>Annotation of Ixodes scapularis.</title>
        <authorList>
            <consortium name="Ixodes scapularis Genome Project Consortium"/>
            <person name="Caler E."/>
            <person name="Hannick L.I."/>
            <person name="Bidwell S."/>
            <person name="Joardar V."/>
            <person name="Thiagarajan M."/>
            <person name="Amedeo P."/>
            <person name="Galinsky K.J."/>
            <person name="Schobel S."/>
            <person name="Inman J."/>
            <person name="Hostetler J."/>
            <person name="Miller J."/>
            <person name="Hammond M."/>
            <person name="Megy K."/>
            <person name="Lawson D."/>
            <person name="Kodira C."/>
            <person name="Sutton G."/>
            <person name="Meyer J."/>
            <person name="Hill C.A."/>
            <person name="Birren B."/>
            <person name="Nene V."/>
            <person name="Collins F."/>
            <person name="Alarcon-Chaidez F."/>
            <person name="Wikel S."/>
            <person name="Strausberg R."/>
        </authorList>
    </citation>
    <scope>NUCLEOTIDE SEQUENCE [LARGE SCALE GENOMIC DNA]</scope>
    <source>
        <strain evidence="8">Wikel</strain>
        <strain evidence="6">Wikel colony</strain>
    </source>
</reference>
<evidence type="ECO:0000256" key="1">
    <source>
        <dbReference type="ARBA" id="ARBA00007553"/>
    </source>
</evidence>
<dbReference type="PANTHER" id="PTHR11022">
    <property type="entry name" value="PEPTIDOGLYCAN RECOGNITION PROTEIN"/>
    <property type="match status" value="1"/>
</dbReference>
<dbReference type="InterPro" id="IPR036505">
    <property type="entry name" value="Amidase/PGRP_sf"/>
</dbReference>
<sequence>HSPPGIAKSHHHSSRNSIEHNAVNWESGKCAEIMLVRRKDWGARESKNVDYLRTNGGVTIVFYHHTEGLECNSVETCAKIIRQWQDYHMDTKRWDDIAYNFVIGGDGRVYEGRGFDGIGAHTLSYNSKSVSLGFVGNFTFNVPNSKMLAAAGVLIECGVKSGKIQAKYSLHGQRDANLRDCPGEAFYALIQESTHFGGR</sequence>
<dbReference type="InterPro" id="IPR002502">
    <property type="entry name" value="Amidase_domain"/>
</dbReference>
<proteinExistence type="inferred from homology"/>
<dbReference type="Proteomes" id="UP000001555">
    <property type="component" value="Unassembled WGS sequence"/>
</dbReference>
<dbReference type="CDD" id="cd06583">
    <property type="entry name" value="PGRP"/>
    <property type="match status" value="1"/>
</dbReference>
<evidence type="ECO:0000256" key="3">
    <source>
        <dbReference type="ARBA" id="ARBA00022859"/>
    </source>
</evidence>
<evidence type="ECO:0000313" key="8">
    <source>
        <dbReference type="Proteomes" id="UP000001555"/>
    </source>
</evidence>
<dbReference type="EnsemblMetazoa" id="ISCW004389-RA">
    <property type="protein sequence ID" value="ISCW004389-PA"/>
    <property type="gene ID" value="ISCW004389"/>
</dbReference>
<dbReference type="InterPro" id="IPR015510">
    <property type="entry name" value="PGRP"/>
</dbReference>
<dbReference type="OrthoDB" id="10001926at2759"/>
<feature type="non-terminal residue" evidence="6">
    <location>
        <position position="1"/>
    </location>
</feature>
<organism>
    <name type="scientific">Ixodes scapularis</name>
    <name type="common">Black-legged tick</name>
    <name type="synonym">Deer tick</name>
    <dbReference type="NCBI Taxonomy" id="6945"/>
    <lineage>
        <taxon>Eukaryota</taxon>
        <taxon>Metazoa</taxon>
        <taxon>Ecdysozoa</taxon>
        <taxon>Arthropoda</taxon>
        <taxon>Chelicerata</taxon>
        <taxon>Arachnida</taxon>
        <taxon>Acari</taxon>
        <taxon>Parasitiformes</taxon>
        <taxon>Ixodida</taxon>
        <taxon>Ixodoidea</taxon>
        <taxon>Ixodidae</taxon>
        <taxon>Ixodinae</taxon>
        <taxon>Ixodes</taxon>
    </lineage>
</organism>
<dbReference type="FunFam" id="3.40.80.10:FF:000001">
    <property type="entry name" value="Peptidoglycan recognition protein 1"/>
    <property type="match status" value="1"/>
</dbReference>
<dbReference type="GO" id="GO:0045087">
    <property type="term" value="P:innate immune response"/>
    <property type="evidence" value="ECO:0007669"/>
    <property type="project" value="UniProtKB-KW"/>
</dbReference>
<comment type="similarity">
    <text evidence="1">Belongs to the N-acetylmuramoyl-L-alanine amidase 2 family.</text>
</comment>
<dbReference type="VEuPathDB" id="VectorBase:ISCI004389"/>
<accession>B7PER7</accession>
<dbReference type="SMART" id="SM00644">
    <property type="entry name" value="Ami_2"/>
    <property type="match status" value="1"/>
</dbReference>